<keyword evidence="2" id="KW-1185">Reference proteome</keyword>
<evidence type="ECO:0000313" key="2">
    <source>
        <dbReference type="Proteomes" id="UP000215914"/>
    </source>
</evidence>
<dbReference type="EMBL" id="MNCJ02000322">
    <property type="protein sequence ID" value="KAF5797808.1"/>
    <property type="molecule type" value="Genomic_DNA"/>
</dbReference>
<reference evidence="1" key="1">
    <citation type="journal article" date="2017" name="Nature">
        <title>The sunflower genome provides insights into oil metabolism, flowering and Asterid evolution.</title>
        <authorList>
            <person name="Badouin H."/>
            <person name="Gouzy J."/>
            <person name="Grassa C.J."/>
            <person name="Murat F."/>
            <person name="Staton S.E."/>
            <person name="Cottret L."/>
            <person name="Lelandais-Briere C."/>
            <person name="Owens G.L."/>
            <person name="Carrere S."/>
            <person name="Mayjonade B."/>
            <person name="Legrand L."/>
            <person name="Gill N."/>
            <person name="Kane N.C."/>
            <person name="Bowers J.E."/>
            <person name="Hubner S."/>
            <person name="Bellec A."/>
            <person name="Berard A."/>
            <person name="Berges H."/>
            <person name="Blanchet N."/>
            <person name="Boniface M.C."/>
            <person name="Brunel D."/>
            <person name="Catrice O."/>
            <person name="Chaidir N."/>
            <person name="Claudel C."/>
            <person name="Donnadieu C."/>
            <person name="Faraut T."/>
            <person name="Fievet G."/>
            <person name="Helmstetter N."/>
            <person name="King M."/>
            <person name="Knapp S.J."/>
            <person name="Lai Z."/>
            <person name="Le Paslier M.C."/>
            <person name="Lippi Y."/>
            <person name="Lorenzon L."/>
            <person name="Mandel J.R."/>
            <person name="Marage G."/>
            <person name="Marchand G."/>
            <person name="Marquand E."/>
            <person name="Bret-Mestries E."/>
            <person name="Morien E."/>
            <person name="Nambeesan S."/>
            <person name="Nguyen T."/>
            <person name="Pegot-Espagnet P."/>
            <person name="Pouilly N."/>
            <person name="Raftis F."/>
            <person name="Sallet E."/>
            <person name="Schiex T."/>
            <person name="Thomas J."/>
            <person name="Vandecasteele C."/>
            <person name="Vares D."/>
            <person name="Vear F."/>
            <person name="Vautrin S."/>
            <person name="Crespi M."/>
            <person name="Mangin B."/>
            <person name="Burke J.M."/>
            <person name="Salse J."/>
            <person name="Munos S."/>
            <person name="Vincourt P."/>
            <person name="Rieseberg L.H."/>
            <person name="Langlade N.B."/>
        </authorList>
    </citation>
    <scope>NUCLEOTIDE SEQUENCE</scope>
    <source>
        <tissue evidence="1">Leaves</tissue>
    </source>
</reference>
<proteinExistence type="predicted"/>
<dbReference type="Proteomes" id="UP000215914">
    <property type="component" value="Unassembled WGS sequence"/>
</dbReference>
<evidence type="ECO:0000313" key="1">
    <source>
        <dbReference type="EMBL" id="KAF5797808.1"/>
    </source>
</evidence>
<reference evidence="1" key="2">
    <citation type="submission" date="2020-06" db="EMBL/GenBank/DDBJ databases">
        <title>Helianthus annuus Genome sequencing and assembly Release 2.</title>
        <authorList>
            <person name="Gouzy J."/>
            <person name="Langlade N."/>
            <person name="Munos S."/>
        </authorList>
    </citation>
    <scope>NUCLEOTIDE SEQUENCE</scope>
    <source>
        <tissue evidence="1">Leaves</tissue>
    </source>
</reference>
<dbReference type="AlphaFoldDB" id="A0A9K3IJ31"/>
<protein>
    <submittedName>
        <fullName evidence="1">Uncharacterized protein</fullName>
    </submittedName>
</protein>
<comment type="caution">
    <text evidence="1">The sequence shown here is derived from an EMBL/GenBank/DDBJ whole genome shotgun (WGS) entry which is preliminary data.</text>
</comment>
<accession>A0A9K3IJ31</accession>
<name>A0A9K3IJ31_HELAN</name>
<gene>
    <name evidence="1" type="ORF">HanXRQr2_Chr07g0285101</name>
</gene>
<organism evidence="1 2">
    <name type="scientific">Helianthus annuus</name>
    <name type="common">Common sunflower</name>
    <dbReference type="NCBI Taxonomy" id="4232"/>
    <lineage>
        <taxon>Eukaryota</taxon>
        <taxon>Viridiplantae</taxon>
        <taxon>Streptophyta</taxon>
        <taxon>Embryophyta</taxon>
        <taxon>Tracheophyta</taxon>
        <taxon>Spermatophyta</taxon>
        <taxon>Magnoliopsida</taxon>
        <taxon>eudicotyledons</taxon>
        <taxon>Gunneridae</taxon>
        <taxon>Pentapetalae</taxon>
        <taxon>asterids</taxon>
        <taxon>campanulids</taxon>
        <taxon>Asterales</taxon>
        <taxon>Asteraceae</taxon>
        <taxon>Asteroideae</taxon>
        <taxon>Heliantheae alliance</taxon>
        <taxon>Heliantheae</taxon>
        <taxon>Helianthus</taxon>
    </lineage>
</organism>
<dbReference type="Gramene" id="mRNA:HanXRQr2_Chr07g0285101">
    <property type="protein sequence ID" value="CDS:HanXRQr2_Chr07g0285101.1"/>
    <property type="gene ID" value="HanXRQr2_Chr07g0285101"/>
</dbReference>
<sequence>MAEVGEWRRVAAVVTFSQRKWKHKAHSCARSQVRRSNNRVAHWLNLITVVLDPYLLLWLVRDLCCHCCS</sequence>